<dbReference type="NCBIfam" id="TIGR00741">
    <property type="entry name" value="yfiA"/>
    <property type="match status" value="1"/>
</dbReference>
<dbReference type="Proteomes" id="UP000324585">
    <property type="component" value="Unassembled WGS sequence"/>
</dbReference>
<evidence type="ECO:0000313" key="4">
    <source>
        <dbReference type="Proteomes" id="UP000324585"/>
    </source>
</evidence>
<protein>
    <submittedName>
        <fullName evidence="3">Ribosome hibernation promotion factor</fullName>
    </submittedName>
</protein>
<evidence type="ECO:0000259" key="2">
    <source>
        <dbReference type="Pfam" id="PF16321"/>
    </source>
</evidence>
<gene>
    <name evidence="3" type="ORF">FVE85_0685</name>
</gene>
<comment type="caution">
    <text evidence="3">The sequence shown here is derived from an EMBL/GenBank/DDBJ whole genome shotgun (WGS) entry which is preliminary data.</text>
</comment>
<dbReference type="OMA" id="KYFAMPP"/>
<accession>A0A5J4Z013</accession>
<dbReference type="InterPro" id="IPR003489">
    <property type="entry name" value="RHF/RaiA"/>
</dbReference>
<dbReference type="Gene3D" id="3.30.160.100">
    <property type="entry name" value="Ribosome hibernation promotion factor-like"/>
    <property type="match status" value="1"/>
</dbReference>
<dbReference type="PANTHER" id="PTHR33231:SF1">
    <property type="entry name" value="30S RIBOSOMAL PROTEIN"/>
    <property type="match status" value="1"/>
</dbReference>
<name>A0A5J4Z013_PORPP</name>
<dbReference type="SUPFAM" id="SSF69754">
    <property type="entry name" value="Ribosome binding protein Y (YfiA homologue)"/>
    <property type="match status" value="1"/>
</dbReference>
<dbReference type="GO" id="GO:0043024">
    <property type="term" value="F:ribosomal small subunit binding"/>
    <property type="evidence" value="ECO:0007669"/>
    <property type="project" value="TreeGrafter"/>
</dbReference>
<keyword evidence="1" id="KW-0810">Translation regulation</keyword>
<dbReference type="GO" id="GO:0022627">
    <property type="term" value="C:cytosolic small ribosomal subunit"/>
    <property type="evidence" value="ECO:0007669"/>
    <property type="project" value="TreeGrafter"/>
</dbReference>
<dbReference type="CDD" id="cd00552">
    <property type="entry name" value="RaiA"/>
    <property type="match status" value="1"/>
</dbReference>
<organism evidence="3 4">
    <name type="scientific">Porphyridium purpureum</name>
    <name type="common">Red alga</name>
    <name type="synonym">Porphyridium cruentum</name>
    <dbReference type="NCBI Taxonomy" id="35688"/>
    <lineage>
        <taxon>Eukaryota</taxon>
        <taxon>Rhodophyta</taxon>
        <taxon>Bangiophyceae</taxon>
        <taxon>Porphyridiales</taxon>
        <taxon>Porphyridiaceae</taxon>
        <taxon>Porphyridium</taxon>
    </lineage>
</organism>
<dbReference type="EMBL" id="VRMN01000002">
    <property type="protein sequence ID" value="KAA8496956.1"/>
    <property type="molecule type" value="Genomic_DNA"/>
</dbReference>
<keyword evidence="4" id="KW-1185">Reference proteome</keyword>
<dbReference type="Pfam" id="PF02482">
    <property type="entry name" value="Ribosomal_S30AE"/>
    <property type="match status" value="1"/>
</dbReference>
<dbReference type="InterPro" id="IPR032528">
    <property type="entry name" value="Ribosom_S30AE_C"/>
</dbReference>
<feature type="domain" description="Sigma 54 modulation/S30EA ribosomal protein C-terminal" evidence="2">
    <location>
        <begin position="216"/>
        <end position="265"/>
    </location>
</feature>
<reference evidence="4" key="1">
    <citation type="journal article" date="2019" name="Nat. Commun.">
        <title>Expansion of phycobilisome linker gene families in mesophilic red algae.</title>
        <authorList>
            <person name="Lee J."/>
            <person name="Kim D."/>
            <person name="Bhattacharya D."/>
            <person name="Yoon H.S."/>
        </authorList>
    </citation>
    <scope>NUCLEOTIDE SEQUENCE [LARGE SCALE GENOMIC DNA]</scope>
    <source>
        <strain evidence="4">CCMP 1328</strain>
    </source>
</reference>
<dbReference type="PANTHER" id="PTHR33231">
    <property type="entry name" value="30S RIBOSOMAL PROTEIN"/>
    <property type="match status" value="1"/>
</dbReference>
<dbReference type="InterPro" id="IPR036567">
    <property type="entry name" value="RHF-like"/>
</dbReference>
<dbReference type="OrthoDB" id="10253151at2759"/>
<dbReference type="Pfam" id="PF16321">
    <property type="entry name" value="Ribosom_S30AE_C"/>
    <property type="match status" value="1"/>
</dbReference>
<proteinExistence type="predicted"/>
<dbReference type="InterPro" id="IPR050574">
    <property type="entry name" value="HPF/YfiA_ribosome-assoc"/>
</dbReference>
<dbReference type="AlphaFoldDB" id="A0A5J4Z013"/>
<dbReference type="InterPro" id="IPR038416">
    <property type="entry name" value="Ribosom_S30AE_C_sf"/>
</dbReference>
<evidence type="ECO:0000256" key="1">
    <source>
        <dbReference type="ARBA" id="ARBA00022845"/>
    </source>
</evidence>
<sequence>MQGSGNQGFEIERERRMEGRMGFVISAPGQSVVGTAPRGVQKAGTCAVRAAARGATASRSKSRLQMVETPVNAGVVGRISISGNNIDLTDSLTEYVKSKVGRSIGKYDQMVIRADVHLLVAKNPAIRNGHSAEVVVQVKGNVIRAETKSENMYASIDAVTDKLTRTLRKYKERRNSHDGPHTADVALGEESDADEYVDDFVMWEHQEGAQKALHMVEREVIPLPKMTVQEAVTVLAFQTNFHVFREVSSNKICVIFKKEGGGIGLVEPEQ</sequence>
<dbReference type="Gene3D" id="3.30.505.50">
    <property type="entry name" value="Sigma 54 modulation/S30EA ribosomal protein, C-terminal domain"/>
    <property type="match status" value="1"/>
</dbReference>
<evidence type="ECO:0000313" key="3">
    <source>
        <dbReference type="EMBL" id="KAA8496956.1"/>
    </source>
</evidence>
<dbReference type="GO" id="GO:0045900">
    <property type="term" value="P:negative regulation of translational elongation"/>
    <property type="evidence" value="ECO:0007669"/>
    <property type="project" value="TreeGrafter"/>
</dbReference>